<dbReference type="Pfam" id="PF02746">
    <property type="entry name" value="MR_MLE_N"/>
    <property type="match status" value="1"/>
</dbReference>
<dbReference type="AlphaFoldDB" id="A0A382EUI4"/>
<name>A0A382EUI4_9ZZZZ</name>
<protein>
    <recommendedName>
        <fullName evidence="1">Mandelate racemase/muconate lactonizing enzyme N-terminal domain-containing protein</fullName>
    </recommendedName>
</protein>
<dbReference type="SUPFAM" id="SSF54826">
    <property type="entry name" value="Enolase N-terminal domain-like"/>
    <property type="match status" value="1"/>
</dbReference>
<organism evidence="2">
    <name type="scientific">marine metagenome</name>
    <dbReference type="NCBI Taxonomy" id="408172"/>
    <lineage>
        <taxon>unclassified sequences</taxon>
        <taxon>metagenomes</taxon>
        <taxon>ecological metagenomes</taxon>
    </lineage>
</organism>
<gene>
    <name evidence="2" type="ORF">METZ01_LOCUS206688</name>
</gene>
<evidence type="ECO:0000259" key="1">
    <source>
        <dbReference type="Pfam" id="PF02746"/>
    </source>
</evidence>
<proteinExistence type="predicted"/>
<reference evidence="2" key="1">
    <citation type="submission" date="2018-05" db="EMBL/GenBank/DDBJ databases">
        <authorList>
            <person name="Lanie J.A."/>
            <person name="Ng W.-L."/>
            <person name="Kazmierczak K.M."/>
            <person name="Andrzejewski T.M."/>
            <person name="Davidsen T.M."/>
            <person name="Wayne K.J."/>
            <person name="Tettelin H."/>
            <person name="Glass J.I."/>
            <person name="Rusch D."/>
            <person name="Podicherti R."/>
            <person name="Tsui H.-C.T."/>
            <person name="Winkler M.E."/>
        </authorList>
    </citation>
    <scope>NUCLEOTIDE SEQUENCE</scope>
</reference>
<accession>A0A382EUI4</accession>
<sequence length="73" mass="8155">MKITKITPWLLLATAAYNFGRQGEYIFVEVQTDEGITGWGEITTTYPAANRAVCSVLQQLEPMLKGDDPLHIE</sequence>
<feature type="domain" description="Mandelate racemase/muconate lactonizing enzyme N-terminal" evidence="1">
    <location>
        <begin position="21"/>
        <end position="72"/>
    </location>
</feature>
<dbReference type="InterPro" id="IPR013341">
    <property type="entry name" value="Mandelate_racemase_N_dom"/>
</dbReference>
<dbReference type="EMBL" id="UINC01046171">
    <property type="protein sequence ID" value="SVB53834.1"/>
    <property type="molecule type" value="Genomic_DNA"/>
</dbReference>
<dbReference type="InterPro" id="IPR029017">
    <property type="entry name" value="Enolase-like_N"/>
</dbReference>
<feature type="non-terminal residue" evidence="2">
    <location>
        <position position="73"/>
    </location>
</feature>
<dbReference type="Gene3D" id="3.30.390.10">
    <property type="entry name" value="Enolase-like, N-terminal domain"/>
    <property type="match status" value="1"/>
</dbReference>
<evidence type="ECO:0000313" key="2">
    <source>
        <dbReference type="EMBL" id="SVB53834.1"/>
    </source>
</evidence>